<evidence type="ECO:0000256" key="3">
    <source>
        <dbReference type="SAM" id="SignalP"/>
    </source>
</evidence>
<evidence type="ECO:0000313" key="4">
    <source>
        <dbReference type="EnsemblMetazoa" id="CJA39847a.1"/>
    </source>
</evidence>
<dbReference type="NCBIfam" id="TIGR01460">
    <property type="entry name" value="HAD-SF-IIA"/>
    <property type="match status" value="1"/>
</dbReference>
<reference evidence="5" key="1">
    <citation type="submission" date="2010-08" db="EMBL/GenBank/DDBJ databases">
        <authorList>
            <consortium name="Caenorhabditis japonica Sequencing Consortium"/>
            <person name="Wilson R.K."/>
        </authorList>
    </citation>
    <scope>NUCLEOTIDE SEQUENCE [LARGE SCALE GENOMIC DNA]</scope>
    <source>
        <strain evidence="5">DF5081</strain>
    </source>
</reference>
<dbReference type="PANTHER" id="PTHR19288">
    <property type="entry name" value="4-NITROPHENYLPHOSPHATASE-RELATED"/>
    <property type="match status" value="1"/>
</dbReference>
<organism evidence="4 5">
    <name type="scientific">Caenorhabditis japonica</name>
    <dbReference type="NCBI Taxonomy" id="281687"/>
    <lineage>
        <taxon>Eukaryota</taxon>
        <taxon>Metazoa</taxon>
        <taxon>Ecdysozoa</taxon>
        <taxon>Nematoda</taxon>
        <taxon>Chromadorea</taxon>
        <taxon>Rhabditida</taxon>
        <taxon>Rhabditina</taxon>
        <taxon>Rhabditomorpha</taxon>
        <taxon>Rhabditoidea</taxon>
        <taxon>Rhabditidae</taxon>
        <taxon>Peloderinae</taxon>
        <taxon>Caenorhabditis</taxon>
    </lineage>
</organism>
<evidence type="ECO:0000313" key="5">
    <source>
        <dbReference type="Proteomes" id="UP000005237"/>
    </source>
</evidence>
<keyword evidence="3" id="KW-0732">Signal</keyword>
<dbReference type="EnsemblMetazoa" id="CJA39847a.1">
    <property type="protein sequence ID" value="CJA39847a.1"/>
    <property type="gene ID" value="WBGene00215695"/>
</dbReference>
<dbReference type="InterPro" id="IPR006349">
    <property type="entry name" value="PGP_euk"/>
</dbReference>
<keyword evidence="5" id="KW-1185">Reference proteome</keyword>
<feature type="compositionally biased region" description="Basic residues" evidence="2">
    <location>
        <begin position="140"/>
        <end position="153"/>
    </location>
</feature>
<dbReference type="InterPro" id="IPR036412">
    <property type="entry name" value="HAD-like_sf"/>
</dbReference>
<keyword evidence="1" id="KW-0378">Hydrolase</keyword>
<sequence length="492" mass="55042">MAMLLLHASTNTLIFIVSTLTKYVTISCCPDTAASILINSFRLQGNKRSKKKYEKPTAKTALGPIGYKETKAEQTAIRASTTMTTDDSTGITTSQLASPFTEASNCPQSNSRRRLERESLLNIKKDIFETRKSCGQEHRRVQRSQGQKHHRAQRPQNNKMKYPTIIDSQQLFREHDHPLKAGLDPECRSTMPLCPESFAKVMKNIDTFIFDADGVLWLGESVMPGSPRLIDYLVKHDKQIIVLTNNATKSRAVYAKKLAKLGYNPQKMNKNNLVNPAAVVADTLHRSGLNGKRVYLIGEQGLRDEMDELGIEYFGHGPEKKMDEEGGAFMYDIKLEENVGAVVVGYEKHFDYTKLMKASNYLREDDVLFVATNEDETCPGPNPEVIIPDAGPIVAAIKCASGRDPLTVGKPCTPAFNYIKRKWNINPSRTMMIGDRTNTDVKFGRDHGMKTLLVLSGCHQIEDIVENQMNERDDMVPDFVAPCLGALVPERV</sequence>
<evidence type="ECO:0000256" key="1">
    <source>
        <dbReference type="ARBA" id="ARBA00022801"/>
    </source>
</evidence>
<dbReference type="NCBIfam" id="TIGR01452">
    <property type="entry name" value="PGP_euk"/>
    <property type="match status" value="1"/>
</dbReference>
<feature type="chain" id="PRO_5035924407" evidence="3">
    <location>
        <begin position="22"/>
        <end position="492"/>
    </location>
</feature>
<reference evidence="4" key="2">
    <citation type="submission" date="2022-06" db="UniProtKB">
        <authorList>
            <consortium name="EnsemblMetazoa"/>
        </authorList>
    </citation>
    <scope>IDENTIFICATION</scope>
    <source>
        <strain evidence="4">DF5081</strain>
    </source>
</reference>
<dbReference type="Pfam" id="PF13344">
    <property type="entry name" value="Hydrolase_6"/>
    <property type="match status" value="1"/>
</dbReference>
<dbReference type="GO" id="GO:0016791">
    <property type="term" value="F:phosphatase activity"/>
    <property type="evidence" value="ECO:0007669"/>
    <property type="project" value="InterPro"/>
</dbReference>
<feature type="region of interest" description="Disordered" evidence="2">
    <location>
        <begin position="133"/>
        <end position="158"/>
    </location>
</feature>
<dbReference type="SUPFAM" id="SSF56784">
    <property type="entry name" value="HAD-like"/>
    <property type="match status" value="1"/>
</dbReference>
<dbReference type="GO" id="GO:0005737">
    <property type="term" value="C:cytoplasm"/>
    <property type="evidence" value="ECO:0007669"/>
    <property type="project" value="TreeGrafter"/>
</dbReference>
<name>A0A8R1IWM2_CAEJA</name>
<dbReference type="AlphaFoldDB" id="A0A8R1IWM2"/>
<dbReference type="InterPro" id="IPR023214">
    <property type="entry name" value="HAD_sf"/>
</dbReference>
<dbReference type="CDD" id="cd07532">
    <property type="entry name" value="HAD_PNPase_UmpH-like"/>
    <property type="match status" value="1"/>
</dbReference>
<proteinExistence type="predicted"/>
<evidence type="ECO:0000256" key="2">
    <source>
        <dbReference type="SAM" id="MobiDB-lite"/>
    </source>
</evidence>
<dbReference type="PANTHER" id="PTHR19288:SF83">
    <property type="entry name" value="PHOSPHOGLYCOLATE PHOSPHATASE"/>
    <property type="match status" value="1"/>
</dbReference>
<protein>
    <submittedName>
        <fullName evidence="4">Uncharacterized protein</fullName>
    </submittedName>
</protein>
<dbReference type="FunFam" id="3.40.50.1000:FF:000156">
    <property type="entry name" value="PhosphoGlycolate Phosphatase Homolog"/>
    <property type="match status" value="1"/>
</dbReference>
<dbReference type="InterPro" id="IPR006357">
    <property type="entry name" value="HAD-SF_hydro_IIA"/>
</dbReference>
<dbReference type="Pfam" id="PF13242">
    <property type="entry name" value="Hydrolase_like"/>
    <property type="match status" value="1"/>
</dbReference>
<dbReference type="Proteomes" id="UP000005237">
    <property type="component" value="Unassembled WGS sequence"/>
</dbReference>
<accession>A0A8R1IWM2</accession>
<dbReference type="Gene3D" id="3.40.50.1000">
    <property type="entry name" value="HAD superfamily/HAD-like"/>
    <property type="match status" value="2"/>
</dbReference>
<feature type="signal peptide" evidence="3">
    <location>
        <begin position="1"/>
        <end position="21"/>
    </location>
</feature>